<feature type="transmembrane region" description="Helical" evidence="1">
    <location>
        <begin position="37"/>
        <end position="58"/>
    </location>
</feature>
<dbReference type="EMBL" id="SJDL01000008">
    <property type="protein sequence ID" value="TBW57456.1"/>
    <property type="molecule type" value="Genomic_DNA"/>
</dbReference>
<organism evidence="2 3">
    <name type="scientific">Marinobacter halodurans</name>
    <dbReference type="NCBI Taxonomy" id="2528979"/>
    <lineage>
        <taxon>Bacteria</taxon>
        <taxon>Pseudomonadati</taxon>
        <taxon>Pseudomonadota</taxon>
        <taxon>Gammaproteobacteria</taxon>
        <taxon>Pseudomonadales</taxon>
        <taxon>Marinobacteraceae</taxon>
        <taxon>Marinobacter</taxon>
    </lineage>
</organism>
<sequence>MHLSLVTGSQGEPIVWAHRSQPATVLGVLSVFGVAPFLFWLMFPYGSVFFILMANLILDVIKIRMRVVRWTDLLRRIRFFVNAGYWKITSRNRLRQARRSVATFPGDPIL</sequence>
<evidence type="ECO:0000256" key="1">
    <source>
        <dbReference type="SAM" id="Phobius"/>
    </source>
</evidence>
<proteinExistence type="predicted"/>
<evidence type="ECO:0008006" key="4">
    <source>
        <dbReference type="Google" id="ProtNLM"/>
    </source>
</evidence>
<evidence type="ECO:0000313" key="3">
    <source>
        <dbReference type="Proteomes" id="UP000313645"/>
    </source>
</evidence>
<keyword evidence="1" id="KW-0472">Membrane</keyword>
<keyword evidence="1" id="KW-0812">Transmembrane</keyword>
<keyword evidence="3" id="KW-1185">Reference proteome</keyword>
<comment type="caution">
    <text evidence="2">The sequence shown here is derived from an EMBL/GenBank/DDBJ whole genome shotgun (WGS) entry which is preliminary data.</text>
</comment>
<reference evidence="2 3" key="1">
    <citation type="submission" date="2019-02" db="EMBL/GenBank/DDBJ databases">
        <title>Marinobacter halodurans sp. nov., a marine bacterium isolated from sea tidal flat.</title>
        <authorList>
            <person name="Yoo Y."/>
            <person name="Lee D.W."/>
            <person name="Kim B.S."/>
            <person name="Kim J.-J."/>
        </authorList>
    </citation>
    <scope>NUCLEOTIDE SEQUENCE [LARGE SCALE GENOMIC DNA]</scope>
    <source>
        <strain evidence="2 3">YJ-S3-2</strain>
    </source>
</reference>
<name>A0ABY1ZRK7_9GAMM</name>
<gene>
    <name evidence="2" type="ORF">EZI54_07290</name>
</gene>
<dbReference type="Proteomes" id="UP000313645">
    <property type="component" value="Unassembled WGS sequence"/>
</dbReference>
<protein>
    <recommendedName>
        <fullName evidence="4">Type IV secretion system protein VirB3</fullName>
    </recommendedName>
</protein>
<accession>A0ABY1ZRK7</accession>
<evidence type="ECO:0000313" key="2">
    <source>
        <dbReference type="EMBL" id="TBW57456.1"/>
    </source>
</evidence>
<keyword evidence="1" id="KW-1133">Transmembrane helix</keyword>